<comment type="caution">
    <text evidence="1">The sequence shown here is derived from an EMBL/GenBank/DDBJ whole genome shotgun (WGS) entry which is preliminary data.</text>
</comment>
<sequence length="153" mass="16091">MSSIQDPGSTRQIPLTSDANLAMSPGVSTVNTGGHLEPTIVAVDSGEVAPAEEIEAVDSGEVAPAEEIVAVDSGEVAPAEESDVGVHDLEGHARRHMSRCERIAAIRLETALSTFRDQPHILALLQDSNAVSDDEKSETELSAKDNPLKVIAE</sequence>
<reference evidence="1 2" key="3">
    <citation type="journal article" date="2022" name="Microbiol. Spectr.">
        <title>Folding features and dynamics of 3D genome architecture in plant fungal pathogens.</title>
        <authorList>
            <person name="Xia C."/>
        </authorList>
    </citation>
    <scope>NUCLEOTIDE SEQUENCE [LARGE SCALE GENOMIC DNA]</scope>
    <source>
        <strain evidence="1 2">93-210</strain>
    </source>
</reference>
<accession>A0ACC0ES62</accession>
<evidence type="ECO:0000313" key="2">
    <source>
        <dbReference type="Proteomes" id="UP001060170"/>
    </source>
</evidence>
<keyword evidence="2" id="KW-1185">Reference proteome</keyword>
<dbReference type="Proteomes" id="UP001060170">
    <property type="component" value="Chromosome 3"/>
</dbReference>
<reference evidence="2" key="2">
    <citation type="journal article" date="2018" name="Mol. Plant Microbe Interact.">
        <title>Genome sequence resources for the wheat stripe rust pathogen (Puccinia striiformis f. sp. tritici) and the barley stripe rust pathogen (Puccinia striiformis f. sp. hordei).</title>
        <authorList>
            <person name="Xia C."/>
            <person name="Wang M."/>
            <person name="Yin C."/>
            <person name="Cornejo O.E."/>
            <person name="Hulbert S.H."/>
            <person name="Chen X."/>
        </authorList>
    </citation>
    <scope>NUCLEOTIDE SEQUENCE [LARGE SCALE GENOMIC DNA]</scope>
    <source>
        <strain evidence="2">93-210</strain>
    </source>
</reference>
<gene>
    <name evidence="1" type="ORF">MJO28_003088</name>
</gene>
<name>A0ACC0ES62_9BASI</name>
<evidence type="ECO:0000313" key="1">
    <source>
        <dbReference type="EMBL" id="KAI7959297.1"/>
    </source>
</evidence>
<reference evidence="2" key="1">
    <citation type="journal article" date="2018" name="BMC Genomics">
        <title>Genomic insights into host adaptation between the wheat stripe rust pathogen (Puccinia striiformis f. sp. tritici) and the barley stripe rust pathogen (Puccinia striiformis f. sp. hordei).</title>
        <authorList>
            <person name="Xia C."/>
            <person name="Wang M."/>
            <person name="Yin C."/>
            <person name="Cornejo O.E."/>
            <person name="Hulbert S.H."/>
            <person name="Chen X."/>
        </authorList>
    </citation>
    <scope>NUCLEOTIDE SEQUENCE [LARGE SCALE GENOMIC DNA]</scope>
    <source>
        <strain evidence="2">93-210</strain>
    </source>
</reference>
<organism evidence="1 2">
    <name type="scientific">Puccinia striiformis f. sp. tritici</name>
    <dbReference type="NCBI Taxonomy" id="168172"/>
    <lineage>
        <taxon>Eukaryota</taxon>
        <taxon>Fungi</taxon>
        <taxon>Dikarya</taxon>
        <taxon>Basidiomycota</taxon>
        <taxon>Pucciniomycotina</taxon>
        <taxon>Pucciniomycetes</taxon>
        <taxon>Pucciniales</taxon>
        <taxon>Pucciniaceae</taxon>
        <taxon>Puccinia</taxon>
    </lineage>
</organism>
<dbReference type="EMBL" id="CM045867">
    <property type="protein sequence ID" value="KAI7959297.1"/>
    <property type="molecule type" value="Genomic_DNA"/>
</dbReference>
<proteinExistence type="predicted"/>
<protein>
    <submittedName>
        <fullName evidence="1">Uncharacterized protein</fullName>
    </submittedName>
</protein>